<feature type="transmembrane region" description="Helical" evidence="9">
    <location>
        <begin position="131"/>
        <end position="153"/>
    </location>
</feature>
<dbReference type="GO" id="GO:0022857">
    <property type="term" value="F:transmembrane transporter activity"/>
    <property type="evidence" value="ECO:0007669"/>
    <property type="project" value="UniProtKB-UniRule"/>
</dbReference>
<feature type="transmembrane region" description="Helical" evidence="9">
    <location>
        <begin position="12"/>
        <end position="32"/>
    </location>
</feature>
<dbReference type="InterPro" id="IPR007387">
    <property type="entry name" value="TRAP_DctQ"/>
</dbReference>
<keyword evidence="7 9" id="KW-0472">Membrane</keyword>
<feature type="transmembrane region" description="Helical" evidence="9">
    <location>
        <begin position="90"/>
        <end position="111"/>
    </location>
</feature>
<keyword evidence="6 9" id="KW-1133">Transmembrane helix</keyword>
<name>A0AAJ1UDX1_9RHOB</name>
<reference evidence="11" key="2">
    <citation type="submission" date="2023-04" db="EMBL/GenBank/DDBJ databases">
        <title>'Rhodoalgimonas zhirmunskyi' gen. nov., isolated from a red alga.</title>
        <authorList>
            <person name="Nedashkovskaya O.I."/>
            <person name="Otstavnykh N.Y."/>
            <person name="Bystritskaya E.P."/>
            <person name="Balabanova L.A."/>
            <person name="Isaeva M.P."/>
        </authorList>
    </citation>
    <scope>NUCLEOTIDE SEQUENCE</scope>
    <source>
        <strain evidence="11">10Alg 79</strain>
    </source>
</reference>
<comment type="function">
    <text evidence="9">Part of the tripartite ATP-independent periplasmic (TRAP) transport system.</text>
</comment>
<comment type="similarity">
    <text evidence="8 9">Belongs to the TRAP transporter small permease family.</text>
</comment>
<proteinExistence type="inferred from homology"/>
<evidence type="ECO:0000256" key="8">
    <source>
        <dbReference type="ARBA" id="ARBA00038436"/>
    </source>
</evidence>
<dbReference type="InterPro" id="IPR055348">
    <property type="entry name" value="DctQ"/>
</dbReference>
<feature type="domain" description="Tripartite ATP-independent periplasmic transporters DctQ component" evidence="10">
    <location>
        <begin position="26"/>
        <end position="157"/>
    </location>
</feature>
<keyword evidence="5 9" id="KW-0812">Transmembrane</keyword>
<evidence type="ECO:0000256" key="3">
    <source>
        <dbReference type="ARBA" id="ARBA00022475"/>
    </source>
</evidence>
<dbReference type="PANTHER" id="PTHR35011">
    <property type="entry name" value="2,3-DIKETO-L-GULONATE TRAP TRANSPORTER SMALL PERMEASE PROTEIN YIAM"/>
    <property type="match status" value="1"/>
</dbReference>
<evidence type="ECO:0000256" key="6">
    <source>
        <dbReference type="ARBA" id="ARBA00022989"/>
    </source>
</evidence>
<evidence type="ECO:0000256" key="2">
    <source>
        <dbReference type="ARBA" id="ARBA00022448"/>
    </source>
</evidence>
<evidence type="ECO:0000313" key="11">
    <source>
        <dbReference type="EMBL" id="MDQ2094541.1"/>
    </source>
</evidence>
<keyword evidence="12" id="KW-1185">Reference proteome</keyword>
<feature type="transmembrane region" description="Helical" evidence="9">
    <location>
        <begin position="44"/>
        <end position="69"/>
    </location>
</feature>
<dbReference type="PANTHER" id="PTHR35011:SF2">
    <property type="entry name" value="2,3-DIKETO-L-GULONATE TRAP TRANSPORTER SMALL PERMEASE PROTEIN YIAM"/>
    <property type="match status" value="1"/>
</dbReference>
<organism evidence="11 12">
    <name type="scientific">Rhodalgimonas zhirmunskyi</name>
    <dbReference type="NCBI Taxonomy" id="2964767"/>
    <lineage>
        <taxon>Bacteria</taxon>
        <taxon>Pseudomonadati</taxon>
        <taxon>Pseudomonadota</taxon>
        <taxon>Alphaproteobacteria</taxon>
        <taxon>Rhodobacterales</taxon>
        <taxon>Roseobacteraceae</taxon>
        <taxon>Rhodalgimonas</taxon>
    </lineage>
</organism>
<keyword evidence="4 9" id="KW-0997">Cell inner membrane</keyword>
<protein>
    <recommendedName>
        <fullName evidence="9">TRAP transporter small permease protein</fullName>
    </recommendedName>
</protein>
<dbReference type="GO" id="GO:0015740">
    <property type="term" value="P:C4-dicarboxylate transport"/>
    <property type="evidence" value="ECO:0007669"/>
    <property type="project" value="TreeGrafter"/>
</dbReference>
<dbReference type="AlphaFoldDB" id="A0AAJ1UDX1"/>
<comment type="subcellular location">
    <subcellularLocation>
        <location evidence="1 9">Cell inner membrane</location>
        <topology evidence="1 9">Multi-pass membrane protein</topology>
    </subcellularLocation>
</comment>
<evidence type="ECO:0000256" key="4">
    <source>
        <dbReference type="ARBA" id="ARBA00022519"/>
    </source>
</evidence>
<keyword evidence="3" id="KW-1003">Cell membrane</keyword>
<comment type="caution">
    <text evidence="11">The sequence shown here is derived from an EMBL/GenBank/DDBJ whole genome shotgun (WGS) entry which is preliminary data.</text>
</comment>
<accession>A0AAJ1UDX1</accession>
<evidence type="ECO:0000313" key="12">
    <source>
        <dbReference type="Proteomes" id="UP001227162"/>
    </source>
</evidence>
<keyword evidence="2 9" id="KW-0813">Transport</keyword>
<evidence type="ECO:0000256" key="9">
    <source>
        <dbReference type="RuleBase" id="RU369079"/>
    </source>
</evidence>
<evidence type="ECO:0000259" key="10">
    <source>
        <dbReference type="Pfam" id="PF04290"/>
    </source>
</evidence>
<reference evidence="11" key="1">
    <citation type="submission" date="2022-07" db="EMBL/GenBank/DDBJ databases">
        <authorList>
            <person name="Otstavnykh N."/>
            <person name="Isaeva M."/>
            <person name="Bystritskaya E."/>
        </authorList>
    </citation>
    <scope>NUCLEOTIDE SEQUENCE</scope>
    <source>
        <strain evidence="11">10Alg 79</strain>
    </source>
</reference>
<sequence>MSRLIQLNNALSRFTALAAALAVIAMMLLVALDAFLRQTLNIRVPFVSVTVANYFMVMIAFLPLALAETEDRHISIDLLFSNLSVGLKRWISLIVHLLCALTCAGLTWTMWDEAMRRFSSGSVAVEDGASMAIWPGYFLLPLGFFLLTLTYLLRVALGLVGAAEAQQPLIPDTDPANPEVTQ</sequence>
<dbReference type="Proteomes" id="UP001227162">
    <property type="component" value="Unassembled WGS sequence"/>
</dbReference>
<dbReference type="EMBL" id="JANFFA010000002">
    <property type="protein sequence ID" value="MDQ2094541.1"/>
    <property type="molecule type" value="Genomic_DNA"/>
</dbReference>
<comment type="subunit">
    <text evidence="9">The complex comprises the extracytoplasmic solute receptor protein and the two transmembrane proteins.</text>
</comment>
<dbReference type="GO" id="GO:0005886">
    <property type="term" value="C:plasma membrane"/>
    <property type="evidence" value="ECO:0007669"/>
    <property type="project" value="UniProtKB-SubCell"/>
</dbReference>
<dbReference type="Pfam" id="PF04290">
    <property type="entry name" value="DctQ"/>
    <property type="match status" value="1"/>
</dbReference>
<evidence type="ECO:0000256" key="1">
    <source>
        <dbReference type="ARBA" id="ARBA00004429"/>
    </source>
</evidence>
<evidence type="ECO:0000256" key="5">
    <source>
        <dbReference type="ARBA" id="ARBA00022692"/>
    </source>
</evidence>
<gene>
    <name evidence="11" type="ORF">NOI20_10515</name>
</gene>
<dbReference type="RefSeq" id="WP_317626137.1">
    <property type="nucleotide sequence ID" value="NZ_JANFFA010000002.1"/>
</dbReference>
<evidence type="ECO:0000256" key="7">
    <source>
        <dbReference type="ARBA" id="ARBA00023136"/>
    </source>
</evidence>